<feature type="transmembrane region" description="Helical" evidence="1">
    <location>
        <begin position="137"/>
        <end position="155"/>
    </location>
</feature>
<organism evidence="2 3">
    <name type="scientific">Invertebrate iridovirus 25</name>
    <dbReference type="NCBI Taxonomy" id="1301280"/>
    <lineage>
        <taxon>Viruses</taxon>
        <taxon>Varidnaviria</taxon>
        <taxon>Bamfordvirae</taxon>
        <taxon>Nucleocytoviricota</taxon>
        <taxon>Megaviricetes</taxon>
        <taxon>Pimascovirales</taxon>
        <taxon>Pimascovirales incertae sedis</taxon>
        <taxon>Iridoviridae</taxon>
        <taxon>Betairidovirinae</taxon>
        <taxon>Chloriridovirus</taxon>
        <taxon>Chloriridovirus simulium2</taxon>
    </lineage>
</organism>
<keyword evidence="3" id="KW-1185">Reference proteome</keyword>
<proteinExistence type="predicted"/>
<keyword evidence="1" id="KW-1133">Transmembrane helix</keyword>
<accession>W8W230</accession>
<sequence length="206" mass="23198">MKIQRETITIIYTTAVSFIILGLCLRFGGEKFMIDTYLKKYNDSPSKNILNTIRYTGVGLYIGGWIIAAICLSMKHAGNKILKHSIFSAIIISVVWALFEFKEESFITQPKLPLLSCGVLLSSLVALISLRKSIKDILLIVVASILIIFAEYFMLPFQRNNGVCDGIGLPTFILGWIILYYVFDSEEMVVVQNIFETIPLRTTTIV</sequence>
<reference evidence="2 3" key="1">
    <citation type="journal article" date="2013" name="Arch. Virol.">
        <title>Complete genome sequence of invertebrate iridovirus IIV-25 isolated from a blackfly larva.</title>
        <authorList>
            <person name="Piegu B."/>
            <person name="Guizard S."/>
            <person name="Spears T."/>
            <person name="Cruaud C."/>
            <person name="Couloux A."/>
            <person name="Bideshi D.K."/>
            <person name="Federici B.A."/>
            <person name="Bigot Y."/>
        </authorList>
    </citation>
    <scope>NUCLEOTIDE SEQUENCE [LARGE SCALE GENOMIC DNA]</scope>
</reference>
<evidence type="ECO:0000256" key="1">
    <source>
        <dbReference type="SAM" id="Phobius"/>
    </source>
</evidence>
<name>W8W230_9VIRU</name>
<keyword evidence="1" id="KW-0472">Membrane</keyword>
<dbReference type="KEGG" id="vg:18501470"/>
<dbReference type="RefSeq" id="YP_009010631.1">
    <property type="nucleotide sequence ID" value="NC_023613.1"/>
</dbReference>
<keyword evidence="1" id="KW-0812">Transmembrane</keyword>
<feature type="transmembrane region" description="Helical" evidence="1">
    <location>
        <begin position="7"/>
        <end position="29"/>
    </location>
</feature>
<dbReference type="GeneID" id="18501470"/>
<evidence type="ECO:0000313" key="2">
    <source>
        <dbReference type="EMBL" id="CCV02116.1"/>
    </source>
</evidence>
<feature type="transmembrane region" description="Helical" evidence="1">
    <location>
        <begin position="81"/>
        <end position="99"/>
    </location>
</feature>
<protein>
    <submittedName>
        <fullName evidence="2">Uncharacterized protein</fullName>
    </submittedName>
</protein>
<dbReference type="Proteomes" id="UP000097612">
    <property type="component" value="Segment"/>
</dbReference>
<evidence type="ECO:0000313" key="3">
    <source>
        <dbReference type="Proteomes" id="UP000097612"/>
    </source>
</evidence>
<gene>
    <name evidence="2" type="primary">098L</name>
    <name evidence="2" type="ORF">IIV25_098L</name>
</gene>
<dbReference type="OrthoDB" id="32381at10239"/>
<feature type="transmembrane region" description="Helical" evidence="1">
    <location>
        <begin position="167"/>
        <end position="183"/>
    </location>
</feature>
<dbReference type="EMBL" id="HF920635">
    <property type="protein sequence ID" value="CCV02116.1"/>
    <property type="molecule type" value="Genomic_DNA"/>
</dbReference>
<feature type="transmembrane region" description="Helical" evidence="1">
    <location>
        <begin position="49"/>
        <end position="74"/>
    </location>
</feature>
<feature type="transmembrane region" description="Helical" evidence="1">
    <location>
        <begin position="111"/>
        <end position="130"/>
    </location>
</feature>